<organism evidence="2 3">
    <name type="scientific">Ottowia thiooxydans</name>
    <dbReference type="NCBI Taxonomy" id="219182"/>
    <lineage>
        <taxon>Bacteria</taxon>
        <taxon>Pseudomonadati</taxon>
        <taxon>Pseudomonadota</taxon>
        <taxon>Betaproteobacteria</taxon>
        <taxon>Burkholderiales</taxon>
        <taxon>Comamonadaceae</taxon>
        <taxon>Ottowia</taxon>
    </lineage>
</organism>
<accession>A0ABV2QHH4</accession>
<dbReference type="PANTHER" id="PTHR34846">
    <property type="entry name" value="4-CARBOXYMUCONOLACTONE DECARBOXYLASE FAMILY PROTEIN (AFU_ORTHOLOGUE AFUA_6G11590)"/>
    <property type="match status" value="1"/>
</dbReference>
<dbReference type="EMBL" id="JBEPSH010000022">
    <property type="protein sequence ID" value="MET4580502.1"/>
    <property type="molecule type" value="Genomic_DNA"/>
</dbReference>
<dbReference type="Pfam" id="PF02627">
    <property type="entry name" value="CMD"/>
    <property type="match status" value="1"/>
</dbReference>
<dbReference type="SUPFAM" id="SSF69118">
    <property type="entry name" value="AhpD-like"/>
    <property type="match status" value="1"/>
</dbReference>
<dbReference type="Gene3D" id="1.20.1290.10">
    <property type="entry name" value="AhpD-like"/>
    <property type="match status" value="1"/>
</dbReference>
<dbReference type="EC" id="4.1.1.44" evidence="2"/>
<proteinExistence type="predicted"/>
<dbReference type="GO" id="GO:0047575">
    <property type="term" value="F:4-carboxymuconolactone decarboxylase activity"/>
    <property type="evidence" value="ECO:0007669"/>
    <property type="project" value="UniProtKB-EC"/>
</dbReference>
<evidence type="ECO:0000259" key="1">
    <source>
        <dbReference type="Pfam" id="PF02627"/>
    </source>
</evidence>
<dbReference type="RefSeq" id="WP_354449481.1">
    <property type="nucleotide sequence ID" value="NZ_JBEPSH010000022.1"/>
</dbReference>
<feature type="domain" description="Carboxymuconolactone decarboxylase-like" evidence="1">
    <location>
        <begin position="46"/>
        <end position="105"/>
    </location>
</feature>
<reference evidence="2 3" key="1">
    <citation type="submission" date="2024-06" db="EMBL/GenBank/DDBJ databases">
        <title>Sorghum-associated microbial communities from plants grown in Nebraska, USA.</title>
        <authorList>
            <person name="Schachtman D."/>
        </authorList>
    </citation>
    <scope>NUCLEOTIDE SEQUENCE [LARGE SCALE GENOMIC DNA]</scope>
    <source>
        <strain evidence="2 3">2709</strain>
    </source>
</reference>
<name>A0ABV2QHH4_9BURK</name>
<dbReference type="InterPro" id="IPR003779">
    <property type="entry name" value="CMD-like"/>
</dbReference>
<gene>
    <name evidence="2" type="ORF">ABIE13_005649</name>
</gene>
<sequence length="175" mass="19188">MTTDSIRVPLVVPGTRPELADIEANIQAARGRISVLYQVLLNSAPLAQGWEALLTVIRNHTQVPPDLRELIILRVAVLNGADYEFEAHVPHAKAGGLDDAQIAAAKLDGSAEVFDEEKRCVLHLTDCMTRDIRVRPEVFDAVLQRFGVQVAVEITATIAAYNMVSRFLLALGIEH</sequence>
<evidence type="ECO:0000313" key="2">
    <source>
        <dbReference type="EMBL" id="MET4580502.1"/>
    </source>
</evidence>
<protein>
    <submittedName>
        <fullName evidence="2">4-carboxymuconolactone decarboxylase</fullName>
        <ecNumber evidence="2">4.1.1.44</ecNumber>
    </submittedName>
</protein>
<dbReference type="Proteomes" id="UP001549320">
    <property type="component" value="Unassembled WGS sequence"/>
</dbReference>
<dbReference type="InterPro" id="IPR029032">
    <property type="entry name" value="AhpD-like"/>
</dbReference>
<keyword evidence="3" id="KW-1185">Reference proteome</keyword>
<keyword evidence="2" id="KW-0456">Lyase</keyword>
<comment type="caution">
    <text evidence="2">The sequence shown here is derived from an EMBL/GenBank/DDBJ whole genome shotgun (WGS) entry which is preliminary data.</text>
</comment>
<dbReference type="PANTHER" id="PTHR34846:SF11">
    <property type="entry name" value="4-CARBOXYMUCONOLACTONE DECARBOXYLASE FAMILY PROTEIN (AFU_ORTHOLOGUE AFUA_6G11590)"/>
    <property type="match status" value="1"/>
</dbReference>
<evidence type="ECO:0000313" key="3">
    <source>
        <dbReference type="Proteomes" id="UP001549320"/>
    </source>
</evidence>